<keyword evidence="3" id="KW-1185">Reference proteome</keyword>
<comment type="caution">
    <text evidence="2">The sequence shown here is derived from an EMBL/GenBank/DDBJ whole genome shotgun (WGS) entry which is preliminary data.</text>
</comment>
<dbReference type="PANTHER" id="PTHR45847:SF13">
    <property type="entry name" value="FATTY ACID AMIDE HYDROLASE, GENE 1"/>
    <property type="match status" value="1"/>
</dbReference>
<feature type="domain" description="Amidase" evidence="1">
    <location>
        <begin position="2"/>
        <end position="113"/>
    </location>
</feature>
<dbReference type="InterPro" id="IPR052096">
    <property type="entry name" value="Endocannabinoid_amidase"/>
</dbReference>
<evidence type="ECO:0000313" key="3">
    <source>
        <dbReference type="Proteomes" id="UP000770717"/>
    </source>
</evidence>
<dbReference type="Pfam" id="PF01425">
    <property type="entry name" value="Amidase"/>
    <property type="match status" value="1"/>
</dbReference>
<accession>A0A8J6C290</accession>
<dbReference type="EMBL" id="WNTK01041254">
    <property type="protein sequence ID" value="KAG9460777.1"/>
    <property type="molecule type" value="Genomic_DNA"/>
</dbReference>
<protein>
    <recommendedName>
        <fullName evidence="1">Amidase domain-containing protein</fullName>
    </recommendedName>
</protein>
<evidence type="ECO:0000259" key="1">
    <source>
        <dbReference type="Pfam" id="PF01425"/>
    </source>
</evidence>
<dbReference type="GO" id="GO:0004040">
    <property type="term" value="F:amidase activity"/>
    <property type="evidence" value="ECO:0007669"/>
    <property type="project" value="TreeGrafter"/>
</dbReference>
<dbReference type="OrthoDB" id="6428749at2759"/>
<dbReference type="AlphaFoldDB" id="A0A8J6C290"/>
<evidence type="ECO:0000313" key="2">
    <source>
        <dbReference type="EMBL" id="KAG9460777.1"/>
    </source>
</evidence>
<dbReference type="GO" id="GO:0017064">
    <property type="term" value="F:fatty acid amide hydrolase activity"/>
    <property type="evidence" value="ECO:0007669"/>
    <property type="project" value="TreeGrafter"/>
</dbReference>
<dbReference type="InterPro" id="IPR023631">
    <property type="entry name" value="Amidase_dom"/>
</dbReference>
<dbReference type="Gene3D" id="3.90.1300.10">
    <property type="entry name" value="Amidase signature (AS) domain"/>
    <property type="match status" value="1"/>
</dbReference>
<reference evidence="2" key="1">
    <citation type="thesis" date="2020" institute="ProQuest LLC" country="789 East Eisenhower Parkway, Ann Arbor, MI, USA">
        <title>Comparative Genomics and Chromosome Evolution.</title>
        <authorList>
            <person name="Mudd A.B."/>
        </authorList>
    </citation>
    <scope>NUCLEOTIDE SEQUENCE</scope>
    <source>
        <strain evidence="2">HN-11 Male</strain>
        <tissue evidence="2">Kidney and liver</tissue>
    </source>
</reference>
<dbReference type="PANTHER" id="PTHR45847">
    <property type="entry name" value="FATTY ACID AMIDE HYDROLASE"/>
    <property type="match status" value="1"/>
</dbReference>
<dbReference type="InterPro" id="IPR036928">
    <property type="entry name" value="AS_sf"/>
</dbReference>
<dbReference type="Proteomes" id="UP000770717">
    <property type="component" value="Unassembled WGS sequence"/>
</dbReference>
<name>A0A8J6C290_ELECQ</name>
<gene>
    <name evidence="2" type="ORF">GDO78_019634</name>
</gene>
<proteinExistence type="predicted"/>
<sequence>GHNSNCGLVHFLGVVEAEDSALVQVLKKQGAIPFVKTNIPQSLINFDCSNSIYGQTLNPHNHKKTPGGSSGGDGALIAGGGALLAVGTDVLGSIRIPSSFCGICGLRPSGDRLR</sequence>
<dbReference type="SUPFAM" id="SSF75304">
    <property type="entry name" value="Amidase signature (AS) enzymes"/>
    <property type="match status" value="1"/>
</dbReference>
<feature type="non-terminal residue" evidence="2">
    <location>
        <position position="114"/>
    </location>
</feature>
<organism evidence="2 3">
    <name type="scientific">Eleutherodactylus coqui</name>
    <name type="common">Puerto Rican coqui</name>
    <dbReference type="NCBI Taxonomy" id="57060"/>
    <lineage>
        <taxon>Eukaryota</taxon>
        <taxon>Metazoa</taxon>
        <taxon>Chordata</taxon>
        <taxon>Craniata</taxon>
        <taxon>Vertebrata</taxon>
        <taxon>Euteleostomi</taxon>
        <taxon>Amphibia</taxon>
        <taxon>Batrachia</taxon>
        <taxon>Anura</taxon>
        <taxon>Neobatrachia</taxon>
        <taxon>Hyloidea</taxon>
        <taxon>Eleutherodactylidae</taxon>
        <taxon>Eleutherodactylinae</taxon>
        <taxon>Eleutherodactylus</taxon>
        <taxon>Eleutherodactylus</taxon>
    </lineage>
</organism>
<dbReference type="GO" id="GO:0009062">
    <property type="term" value="P:fatty acid catabolic process"/>
    <property type="evidence" value="ECO:0007669"/>
    <property type="project" value="TreeGrafter"/>
</dbReference>